<dbReference type="Gene3D" id="1.20.1250.20">
    <property type="entry name" value="MFS general substrate transporter like domains"/>
    <property type="match status" value="1"/>
</dbReference>
<dbReference type="Proteomes" id="UP000777438">
    <property type="component" value="Unassembled WGS sequence"/>
</dbReference>
<sequence length="103" mass="11238">MANTRTLVAQTECRVPRETQVLFWINEPGNLGSRVGMIYGSMSVLALVVPEMKGRSLEELDELFHSITPAWKSTRLVATGVGAEITHIEGVKIDVLDGKAGKD</sequence>
<evidence type="ECO:0000313" key="1">
    <source>
        <dbReference type="EMBL" id="KAH6866058.1"/>
    </source>
</evidence>
<protein>
    <submittedName>
        <fullName evidence="1">Uncharacterized protein</fullName>
    </submittedName>
</protein>
<evidence type="ECO:0000313" key="2">
    <source>
        <dbReference type="Proteomes" id="UP000777438"/>
    </source>
</evidence>
<keyword evidence="2" id="KW-1185">Reference proteome</keyword>
<reference evidence="1 2" key="1">
    <citation type="journal article" date="2021" name="Nat. Commun.">
        <title>Genetic determinants of endophytism in the Arabidopsis root mycobiome.</title>
        <authorList>
            <person name="Mesny F."/>
            <person name="Miyauchi S."/>
            <person name="Thiergart T."/>
            <person name="Pickel B."/>
            <person name="Atanasova L."/>
            <person name="Karlsson M."/>
            <person name="Huettel B."/>
            <person name="Barry K.W."/>
            <person name="Haridas S."/>
            <person name="Chen C."/>
            <person name="Bauer D."/>
            <person name="Andreopoulos W."/>
            <person name="Pangilinan J."/>
            <person name="LaButti K."/>
            <person name="Riley R."/>
            <person name="Lipzen A."/>
            <person name="Clum A."/>
            <person name="Drula E."/>
            <person name="Henrissat B."/>
            <person name="Kohler A."/>
            <person name="Grigoriev I.V."/>
            <person name="Martin F.M."/>
            <person name="Hacquard S."/>
        </authorList>
    </citation>
    <scope>NUCLEOTIDE SEQUENCE [LARGE SCALE GENOMIC DNA]</scope>
    <source>
        <strain evidence="1 2">MPI-CAGE-CH-0241</strain>
    </source>
</reference>
<organism evidence="1 2">
    <name type="scientific">Thelonectria olida</name>
    <dbReference type="NCBI Taxonomy" id="1576542"/>
    <lineage>
        <taxon>Eukaryota</taxon>
        <taxon>Fungi</taxon>
        <taxon>Dikarya</taxon>
        <taxon>Ascomycota</taxon>
        <taxon>Pezizomycotina</taxon>
        <taxon>Sordariomycetes</taxon>
        <taxon>Hypocreomycetidae</taxon>
        <taxon>Hypocreales</taxon>
        <taxon>Nectriaceae</taxon>
        <taxon>Thelonectria</taxon>
    </lineage>
</organism>
<dbReference type="OrthoDB" id="6612291at2759"/>
<dbReference type="InterPro" id="IPR036259">
    <property type="entry name" value="MFS_trans_sf"/>
</dbReference>
<name>A0A9P8VQ54_9HYPO</name>
<dbReference type="AlphaFoldDB" id="A0A9P8VQ54"/>
<dbReference type="EMBL" id="JAGPYM010000163">
    <property type="protein sequence ID" value="KAH6866058.1"/>
    <property type="molecule type" value="Genomic_DNA"/>
</dbReference>
<proteinExistence type="predicted"/>
<accession>A0A9P8VQ54</accession>
<comment type="caution">
    <text evidence="1">The sequence shown here is derived from an EMBL/GenBank/DDBJ whole genome shotgun (WGS) entry which is preliminary data.</text>
</comment>
<gene>
    <name evidence="1" type="ORF">B0T10DRAFT_468156</name>
</gene>